<dbReference type="EMBL" id="ATMH01006126">
    <property type="protein sequence ID" value="EPY26695.1"/>
    <property type="molecule type" value="Genomic_DNA"/>
</dbReference>
<keyword evidence="3" id="KW-1185">Reference proteome</keyword>
<dbReference type="Proteomes" id="UP000015354">
    <property type="component" value="Unassembled WGS sequence"/>
</dbReference>
<evidence type="ECO:0000256" key="1">
    <source>
        <dbReference type="SAM" id="MobiDB-lite"/>
    </source>
</evidence>
<comment type="caution">
    <text evidence="2">The sequence shown here is derived from an EMBL/GenBank/DDBJ whole genome shotgun (WGS) entry which is preliminary data.</text>
</comment>
<feature type="region of interest" description="Disordered" evidence="1">
    <location>
        <begin position="1"/>
        <end position="41"/>
    </location>
</feature>
<organism evidence="2 3">
    <name type="scientific">Strigomonas culicis</name>
    <dbReference type="NCBI Taxonomy" id="28005"/>
    <lineage>
        <taxon>Eukaryota</taxon>
        <taxon>Discoba</taxon>
        <taxon>Euglenozoa</taxon>
        <taxon>Kinetoplastea</taxon>
        <taxon>Metakinetoplastina</taxon>
        <taxon>Trypanosomatida</taxon>
        <taxon>Trypanosomatidae</taxon>
        <taxon>Strigomonadinae</taxon>
        <taxon>Strigomonas</taxon>
    </lineage>
</organism>
<reference evidence="2 3" key="1">
    <citation type="journal article" date="2013" name="PLoS ONE">
        <title>Predicting the Proteins of Angomonas deanei, Strigomonas culicis and Their Respective Endosymbionts Reveals New Aspects of the Trypanosomatidae Family.</title>
        <authorList>
            <person name="Motta M.C."/>
            <person name="Martins A.C."/>
            <person name="de Souza S.S."/>
            <person name="Catta-Preta C.M."/>
            <person name="Silva R."/>
            <person name="Klein C.C."/>
            <person name="de Almeida L.G."/>
            <person name="de Lima Cunha O."/>
            <person name="Ciapina L.P."/>
            <person name="Brocchi M."/>
            <person name="Colabardini A.C."/>
            <person name="de Araujo Lima B."/>
            <person name="Machado C.R."/>
            <person name="de Almeida Soares C.M."/>
            <person name="Probst C.M."/>
            <person name="de Menezes C.B."/>
            <person name="Thompson C.E."/>
            <person name="Bartholomeu D.C."/>
            <person name="Gradia D.F."/>
            <person name="Pavoni D.P."/>
            <person name="Grisard E.C."/>
            <person name="Fantinatti-Garboggini F."/>
            <person name="Marchini F.K."/>
            <person name="Rodrigues-Luiz G.F."/>
            <person name="Wagner G."/>
            <person name="Goldman G.H."/>
            <person name="Fietto J.L."/>
            <person name="Elias M.C."/>
            <person name="Goldman M.H."/>
            <person name="Sagot M.F."/>
            <person name="Pereira M."/>
            <person name="Stoco P.H."/>
            <person name="de Mendonca-Neto R.P."/>
            <person name="Teixeira S.M."/>
            <person name="Maciel T.E."/>
            <person name="de Oliveira Mendes T.A."/>
            <person name="Urmenyi T.P."/>
            <person name="de Souza W."/>
            <person name="Schenkman S."/>
            <person name="de Vasconcelos A.T."/>
        </authorList>
    </citation>
    <scope>NUCLEOTIDE SEQUENCE [LARGE SCALE GENOMIC DNA]</scope>
</reference>
<feature type="compositionally biased region" description="Low complexity" evidence="1">
    <location>
        <begin position="25"/>
        <end position="41"/>
    </location>
</feature>
<accession>S9VTY8</accession>
<evidence type="ECO:0000313" key="2">
    <source>
        <dbReference type="EMBL" id="EPY26695.1"/>
    </source>
</evidence>
<proteinExistence type="predicted"/>
<evidence type="ECO:0000313" key="3">
    <source>
        <dbReference type="Proteomes" id="UP000015354"/>
    </source>
</evidence>
<protein>
    <submittedName>
        <fullName evidence="2">Sec1 family transport protein</fullName>
    </submittedName>
</protein>
<dbReference type="AlphaFoldDB" id="S9VTY8"/>
<feature type="compositionally biased region" description="Basic residues" evidence="1">
    <location>
        <begin position="8"/>
        <end position="24"/>
    </location>
</feature>
<gene>
    <name evidence="2" type="ORF">STCU_06126</name>
</gene>
<name>S9VTY8_9TRYP</name>
<sequence>MLREARRPTARRSHSLAAAGRRRPCPAAAATSRAGAAGTCTPRRPCCRRPRRPAAAAARSVARNKGAVVAVRLEHQVRDEEQPLPVLEAAGGVREEPRELAAVEAALLQDAQLDAVEVVQQPVLNHAQEAHRELRVGVEAALALRQQRRRRQQLRHGVRVRVAVVGAAGALVRERLVLHLVLLQCRLDLAADGAKVEVCVLAVEGVVVGIDLDHLVLAVRGVHGALVEPHTAHLDQQPAVGEGVVQRGRQVVRAVHQQQQRAAAHRGRGHLRRLAHHVVQTDRQPPRHLLRDARLGVRDDGHQLQRQQHVADALHERRQVLLHLAVRDAAAVERQKRMRQHQREEVVVERHVAQRAVVQADVADRREPRVGQPLGEVLQQRPRRLRGEVDVDPLVQTVATVLRNLGRVRLRRRAEVDRRRAGHRVPLRLDVHVEGDAERAEVAHLQQRRYDVHAPVIEDEEAPRRRRRVRVFTPAARRGAARPIGVAVQRVAIRDGVAAAVHRQRGANHVRQNILLPPT</sequence>